<evidence type="ECO:0000313" key="3">
    <source>
        <dbReference type="Proteomes" id="UP000531950"/>
    </source>
</evidence>
<dbReference type="EMBL" id="JACARF010000077">
    <property type="protein sequence ID" value="NWE80258.1"/>
    <property type="molecule type" value="Genomic_DNA"/>
</dbReference>
<organism evidence="2 4">
    <name type="scientific">Pseudomonas yamanorum</name>
    <dbReference type="NCBI Taxonomy" id="515393"/>
    <lineage>
        <taxon>Bacteria</taxon>
        <taxon>Pseudomonadati</taxon>
        <taxon>Pseudomonadota</taxon>
        <taxon>Gammaproteobacteria</taxon>
        <taxon>Pseudomonadales</taxon>
        <taxon>Pseudomonadaceae</taxon>
        <taxon>Pseudomonas</taxon>
    </lineage>
</organism>
<gene>
    <name evidence="1" type="ORF">HX822_31845</name>
    <name evidence="2" type="ORF">HX828_32325</name>
</gene>
<name>A0A7Y8FJT1_9PSED</name>
<dbReference type="SUPFAM" id="SSF48452">
    <property type="entry name" value="TPR-like"/>
    <property type="match status" value="1"/>
</dbReference>
<sequence>MMSRDNNDAVQLLKGIGELYRRNGQSQRALVMLLIAVSVAPDDGLLLRSLVLAFTDSGDATRALSALDRLVALEGESASLLLLRARALWYGERKDEARQCFKRYLAARRVAP</sequence>
<dbReference type="Gene3D" id="1.25.40.10">
    <property type="entry name" value="Tetratricopeptide repeat domain"/>
    <property type="match status" value="1"/>
</dbReference>
<reference evidence="3 4" key="1">
    <citation type="submission" date="2020-04" db="EMBL/GenBank/DDBJ databases">
        <title>Molecular characterization of pseudomonads from Agaricus bisporus reveal novel blotch 2 pathogens in Western Europe.</title>
        <authorList>
            <person name="Taparia T."/>
            <person name="Krijger M."/>
            <person name="Haynes E."/>
            <person name="Elpinstone J.G."/>
            <person name="Noble R."/>
            <person name="Van Der Wolf J."/>
        </authorList>
    </citation>
    <scope>NUCLEOTIDE SEQUENCE [LARGE SCALE GENOMIC DNA]</scope>
    <source>
        <strain evidence="2 4">IPO3781</strain>
        <strain evidence="1 3">IPO3782</strain>
    </source>
</reference>
<accession>A0A7Y8FJT1</accession>
<comment type="caution">
    <text evidence="2">The sequence shown here is derived from an EMBL/GenBank/DDBJ whole genome shotgun (WGS) entry which is preliminary data.</text>
</comment>
<proteinExistence type="predicted"/>
<dbReference type="Proteomes" id="UP000537188">
    <property type="component" value="Unassembled WGS sequence"/>
</dbReference>
<evidence type="ECO:0000313" key="1">
    <source>
        <dbReference type="EMBL" id="NWE17550.1"/>
    </source>
</evidence>
<evidence type="ECO:0000313" key="4">
    <source>
        <dbReference type="Proteomes" id="UP000537188"/>
    </source>
</evidence>
<dbReference type="InterPro" id="IPR011990">
    <property type="entry name" value="TPR-like_helical_dom_sf"/>
</dbReference>
<dbReference type="Proteomes" id="UP000531950">
    <property type="component" value="Unassembled WGS sequence"/>
</dbReference>
<evidence type="ECO:0000313" key="2">
    <source>
        <dbReference type="EMBL" id="NWE80258.1"/>
    </source>
</evidence>
<protein>
    <submittedName>
        <fullName evidence="2">Type III secretion protein</fullName>
    </submittedName>
</protein>
<dbReference type="AlphaFoldDB" id="A0A7Y8FJT1"/>
<dbReference type="EMBL" id="JACARG010000093">
    <property type="protein sequence ID" value="NWE17550.1"/>
    <property type="molecule type" value="Genomic_DNA"/>
</dbReference>
<dbReference type="Pfam" id="PF13432">
    <property type="entry name" value="TPR_16"/>
    <property type="match status" value="1"/>
</dbReference>